<dbReference type="AlphaFoldDB" id="X1SYX3"/>
<evidence type="ECO:0000313" key="1">
    <source>
        <dbReference type="EMBL" id="GAI80530.1"/>
    </source>
</evidence>
<name>X1SYX3_9ZZZZ</name>
<proteinExistence type="predicted"/>
<organism evidence="1">
    <name type="scientific">marine sediment metagenome</name>
    <dbReference type="NCBI Taxonomy" id="412755"/>
    <lineage>
        <taxon>unclassified sequences</taxon>
        <taxon>metagenomes</taxon>
        <taxon>ecological metagenomes</taxon>
    </lineage>
</organism>
<feature type="non-terminal residue" evidence="1">
    <location>
        <position position="1"/>
    </location>
</feature>
<protein>
    <submittedName>
        <fullName evidence="1">Uncharacterized protein</fullName>
    </submittedName>
</protein>
<sequence>GLNSPFSSFTQVMTRVIKEGEDKFKKSSHGFFVFVPLLKGTANDNN</sequence>
<reference evidence="1" key="1">
    <citation type="journal article" date="2014" name="Front. Microbiol.">
        <title>High frequency of phylogenetically diverse reductive dehalogenase-homologous genes in deep subseafloor sedimentary metagenomes.</title>
        <authorList>
            <person name="Kawai M."/>
            <person name="Futagami T."/>
            <person name="Toyoda A."/>
            <person name="Takaki Y."/>
            <person name="Nishi S."/>
            <person name="Hori S."/>
            <person name="Arai W."/>
            <person name="Tsubouchi T."/>
            <person name="Morono Y."/>
            <person name="Uchiyama I."/>
            <person name="Ito T."/>
            <person name="Fujiyama A."/>
            <person name="Inagaki F."/>
            <person name="Takami H."/>
        </authorList>
    </citation>
    <scope>NUCLEOTIDE SEQUENCE</scope>
    <source>
        <strain evidence="1">Expedition CK06-06</strain>
    </source>
</reference>
<accession>X1SYX3</accession>
<gene>
    <name evidence="1" type="ORF">S12H4_11991</name>
</gene>
<dbReference type="EMBL" id="BARW01005542">
    <property type="protein sequence ID" value="GAI80530.1"/>
    <property type="molecule type" value="Genomic_DNA"/>
</dbReference>
<comment type="caution">
    <text evidence="1">The sequence shown here is derived from an EMBL/GenBank/DDBJ whole genome shotgun (WGS) entry which is preliminary data.</text>
</comment>